<dbReference type="EMBL" id="SNYM01000007">
    <property type="protein sequence ID" value="TDQ48464.1"/>
    <property type="molecule type" value="Genomic_DNA"/>
</dbReference>
<dbReference type="InterPro" id="IPR006652">
    <property type="entry name" value="Kelch_1"/>
</dbReference>
<gene>
    <name evidence="3" type="ORF">EV696_107202</name>
</gene>
<evidence type="ECO:0000313" key="4">
    <source>
        <dbReference type="Proteomes" id="UP000295375"/>
    </source>
</evidence>
<protein>
    <submittedName>
        <fullName evidence="3">Kelch motif protein</fullName>
    </submittedName>
</protein>
<dbReference type="SMART" id="SM00612">
    <property type="entry name" value="Kelch"/>
    <property type="match status" value="5"/>
</dbReference>
<evidence type="ECO:0000256" key="2">
    <source>
        <dbReference type="ARBA" id="ARBA00022737"/>
    </source>
</evidence>
<keyword evidence="1" id="KW-0880">Kelch repeat</keyword>
<dbReference type="RefSeq" id="WP_162848171.1">
    <property type="nucleotide sequence ID" value="NZ_CP037953.1"/>
</dbReference>
<evidence type="ECO:0000256" key="1">
    <source>
        <dbReference type="ARBA" id="ARBA00022441"/>
    </source>
</evidence>
<name>A0A4R6UXX1_9GAMM</name>
<dbReference type="InterPro" id="IPR015915">
    <property type="entry name" value="Kelch-typ_b-propeller"/>
</dbReference>
<reference evidence="3 4" key="1">
    <citation type="submission" date="2019-03" db="EMBL/GenBank/DDBJ databases">
        <title>Genomic Encyclopedia of Type Strains, Phase IV (KMG-IV): sequencing the most valuable type-strain genomes for metagenomic binning, comparative biology and taxonomic classification.</title>
        <authorList>
            <person name="Goeker M."/>
        </authorList>
    </citation>
    <scope>NUCLEOTIDE SEQUENCE [LARGE SCALE GENOMIC DNA]</scope>
    <source>
        <strain evidence="3 4">DSM 103792</strain>
    </source>
</reference>
<dbReference type="Proteomes" id="UP000295375">
    <property type="component" value="Unassembled WGS sequence"/>
</dbReference>
<dbReference type="PANTHER" id="PTHR46344:SF27">
    <property type="entry name" value="KELCH REPEAT SUPERFAMILY PROTEIN"/>
    <property type="match status" value="1"/>
</dbReference>
<keyword evidence="2" id="KW-0677">Repeat</keyword>
<dbReference type="Pfam" id="PF01344">
    <property type="entry name" value="Kelch_1"/>
    <property type="match status" value="4"/>
</dbReference>
<proteinExistence type="predicted"/>
<evidence type="ECO:0000313" key="3">
    <source>
        <dbReference type="EMBL" id="TDQ48464.1"/>
    </source>
</evidence>
<dbReference type="AlphaFoldDB" id="A0A4R6UXX1"/>
<dbReference type="Gene3D" id="2.120.10.80">
    <property type="entry name" value="Kelch-type beta propeller"/>
    <property type="match status" value="1"/>
</dbReference>
<dbReference type="InterPro" id="IPR011043">
    <property type="entry name" value="Gal_Oxase/kelch_b-propeller"/>
</dbReference>
<sequence>MRRIYYTILALGIVHASYANEPSLTRLPDMNSTRAVHQTTQVSDNEWLITGGCIDAGCDTVSNSTELYQHSAAKFINHIPMNEPRSSHRAIRLDDGDVLLVGGWTGTAATASAERYNHRDKRFTAIANMHSPRMSPAAVKLLNGKVLIAGGERATGSPLTSAEIYDPAQQQFTVVSDMNVARSSHAAAMLADGRVLITGGQRGRNQPLNSAEIFDPVTGRFTLTKPMLSTRYKHAAVTLQDGRVMVLGGSSGGDYQNRLHSTEIFEPKTGAFTAGPSMQHVHFKITNAAVALPSGEVVIAGGSKHVEKWTPGASVFQEASGVIDAEYAFSTSSLLPNGAVLIVGGYDHRIQPTAGAWLLKP</sequence>
<organism evidence="3 4">
    <name type="scientific">Permianibacter aggregans</name>
    <dbReference type="NCBI Taxonomy" id="1510150"/>
    <lineage>
        <taxon>Bacteria</taxon>
        <taxon>Pseudomonadati</taxon>
        <taxon>Pseudomonadota</taxon>
        <taxon>Gammaproteobacteria</taxon>
        <taxon>Pseudomonadales</taxon>
        <taxon>Pseudomonadaceae</taxon>
        <taxon>Permianibacter</taxon>
    </lineage>
</organism>
<dbReference type="PANTHER" id="PTHR46344">
    <property type="entry name" value="OS02G0202900 PROTEIN"/>
    <property type="match status" value="1"/>
</dbReference>
<keyword evidence="4" id="KW-1185">Reference proteome</keyword>
<dbReference type="InterPro" id="IPR037293">
    <property type="entry name" value="Gal_Oxidase_central_sf"/>
</dbReference>
<dbReference type="Gene3D" id="2.130.10.80">
    <property type="entry name" value="Galactose oxidase/kelch, beta-propeller"/>
    <property type="match status" value="2"/>
</dbReference>
<comment type="caution">
    <text evidence="3">The sequence shown here is derived from an EMBL/GenBank/DDBJ whole genome shotgun (WGS) entry which is preliminary data.</text>
</comment>
<dbReference type="SUPFAM" id="SSF50965">
    <property type="entry name" value="Galactose oxidase, central domain"/>
    <property type="match status" value="2"/>
</dbReference>
<accession>A0A4R6UXX1</accession>